<reference evidence="1" key="1">
    <citation type="submission" date="2023-04" db="EMBL/GenBank/DDBJ databases">
        <title>A chromosome-level genome assembly of the parasitoid wasp Eretmocerus hayati.</title>
        <authorList>
            <person name="Zhong Y."/>
            <person name="Liu S."/>
            <person name="Liu Y."/>
        </authorList>
    </citation>
    <scope>NUCLEOTIDE SEQUENCE</scope>
    <source>
        <strain evidence="1">ZJU_SS_LIU_2023</strain>
    </source>
</reference>
<evidence type="ECO:0000313" key="1">
    <source>
        <dbReference type="EMBL" id="KAJ8680919.1"/>
    </source>
</evidence>
<sequence length="289" mass="32559">MLQKLFACRFCGKNFDTKNILTKHVRKVHPDENPYSCECCNKIFRDRYNLELHTRRHSGEKPFQCELCSKAYSDKYSWLRHVTTKHSNDKPFPCDTCGARFNRKSNLARHVKSHSDGNSNPSSCSICGEGLTARSELKAHMVCHSKDKSFACDLCGKSFKHRQNLDSHKKVLHVTDGTSRLGSCDGLAESTNVSTEQKENLIVEGNSGTEGSLQNQVGISEYSDHQEGITTMGYSELPSRASRVLFERSHPSTCDSEDKFSQEVERVIAEIISLRKETPKGEGNLDKMC</sequence>
<gene>
    <name evidence="1" type="ORF">QAD02_016706</name>
</gene>
<name>A0ACC2PBD0_9HYME</name>
<accession>A0ACC2PBD0</accession>
<evidence type="ECO:0000313" key="2">
    <source>
        <dbReference type="Proteomes" id="UP001239111"/>
    </source>
</evidence>
<organism evidence="1 2">
    <name type="scientific">Eretmocerus hayati</name>
    <dbReference type="NCBI Taxonomy" id="131215"/>
    <lineage>
        <taxon>Eukaryota</taxon>
        <taxon>Metazoa</taxon>
        <taxon>Ecdysozoa</taxon>
        <taxon>Arthropoda</taxon>
        <taxon>Hexapoda</taxon>
        <taxon>Insecta</taxon>
        <taxon>Pterygota</taxon>
        <taxon>Neoptera</taxon>
        <taxon>Endopterygota</taxon>
        <taxon>Hymenoptera</taxon>
        <taxon>Apocrita</taxon>
        <taxon>Proctotrupomorpha</taxon>
        <taxon>Chalcidoidea</taxon>
        <taxon>Aphelinidae</taxon>
        <taxon>Aphelininae</taxon>
        <taxon>Eretmocerus</taxon>
    </lineage>
</organism>
<proteinExistence type="predicted"/>
<protein>
    <submittedName>
        <fullName evidence="1">Uncharacterized protein</fullName>
    </submittedName>
</protein>
<comment type="caution">
    <text evidence="1">The sequence shown here is derived from an EMBL/GenBank/DDBJ whole genome shotgun (WGS) entry which is preliminary data.</text>
</comment>
<dbReference type="EMBL" id="CM056742">
    <property type="protein sequence ID" value="KAJ8680919.1"/>
    <property type="molecule type" value="Genomic_DNA"/>
</dbReference>
<dbReference type="Proteomes" id="UP001239111">
    <property type="component" value="Chromosome 2"/>
</dbReference>
<keyword evidence="2" id="KW-1185">Reference proteome</keyword>